<dbReference type="AlphaFoldDB" id="A0A1Y5IIE2"/>
<evidence type="ECO:0000256" key="6">
    <source>
        <dbReference type="ARBA" id="ARBA00023186"/>
    </source>
</evidence>
<dbReference type="HAMAP" id="MF_01216">
    <property type="entry name" value="Azoreductase_type1"/>
    <property type="match status" value="1"/>
</dbReference>
<dbReference type="Pfam" id="PF02525">
    <property type="entry name" value="Flavodoxin_2"/>
    <property type="match status" value="1"/>
</dbReference>
<dbReference type="InterPro" id="IPR013805">
    <property type="entry name" value="GrpE_CC"/>
</dbReference>
<feature type="coiled-coil region" evidence="10">
    <location>
        <begin position="255"/>
        <end position="300"/>
    </location>
</feature>
<dbReference type="SUPFAM" id="SSF52218">
    <property type="entry name" value="Flavoproteins"/>
    <property type="match status" value="1"/>
</dbReference>
<keyword evidence="4" id="KW-0560">Oxidoreductase</keyword>
<evidence type="ECO:0000256" key="5">
    <source>
        <dbReference type="ARBA" id="ARBA00023027"/>
    </source>
</evidence>
<dbReference type="Gene3D" id="3.40.50.360">
    <property type="match status" value="1"/>
</dbReference>
<comment type="catalytic activity">
    <reaction evidence="8">
        <text>N,N-dimethyl-1,4-phenylenediamine + anthranilate + 2 NAD(+) = 2-(4-dimethylaminophenyl)diazenylbenzoate + 2 NADH + 2 H(+)</text>
        <dbReference type="Rhea" id="RHEA:55872"/>
        <dbReference type="ChEBI" id="CHEBI:15378"/>
        <dbReference type="ChEBI" id="CHEBI:15783"/>
        <dbReference type="ChEBI" id="CHEBI:16567"/>
        <dbReference type="ChEBI" id="CHEBI:57540"/>
        <dbReference type="ChEBI" id="CHEBI:57945"/>
        <dbReference type="ChEBI" id="CHEBI:71579"/>
        <dbReference type="EC" id="1.7.1.17"/>
    </reaction>
    <physiologicalReaction direction="right-to-left" evidence="8">
        <dbReference type="Rhea" id="RHEA:55874"/>
    </physiologicalReaction>
</comment>
<dbReference type="Proteomes" id="UP000195557">
    <property type="component" value="Unassembled WGS sequence"/>
</dbReference>
<evidence type="ECO:0000256" key="4">
    <source>
        <dbReference type="ARBA" id="ARBA00023002"/>
    </source>
</evidence>
<dbReference type="eggNOG" id="ENOG502SEQC">
    <property type="taxonomic scope" value="Eukaryota"/>
</dbReference>
<evidence type="ECO:0000256" key="7">
    <source>
        <dbReference type="ARBA" id="ARBA00024061"/>
    </source>
</evidence>
<dbReference type="GO" id="GO:0006457">
    <property type="term" value="P:protein folding"/>
    <property type="evidence" value="ECO:0007669"/>
    <property type="project" value="InterPro"/>
</dbReference>
<evidence type="ECO:0000256" key="8">
    <source>
        <dbReference type="ARBA" id="ARBA00048542"/>
    </source>
</evidence>
<dbReference type="InterPro" id="IPR023048">
    <property type="entry name" value="NADH:quinone_OxRdtase_FMN_depd"/>
</dbReference>
<feature type="domain" description="Flavodoxin-like fold" evidence="12">
    <location>
        <begin position="3"/>
        <end position="184"/>
    </location>
</feature>
<name>A0A1Y5IIE2_OSTTA</name>
<dbReference type="GO" id="GO:0016655">
    <property type="term" value="F:oxidoreductase activity, acting on NAD(P)H, quinone or similar compound as acceptor"/>
    <property type="evidence" value="ECO:0007669"/>
    <property type="project" value="InterPro"/>
</dbReference>
<dbReference type="InterPro" id="IPR009012">
    <property type="entry name" value="GrpE_head"/>
</dbReference>
<evidence type="ECO:0000256" key="2">
    <source>
        <dbReference type="ARBA" id="ARBA00022630"/>
    </source>
</evidence>
<dbReference type="GO" id="GO:0000774">
    <property type="term" value="F:adenyl-nucleotide exchange factor activity"/>
    <property type="evidence" value="ECO:0007669"/>
    <property type="project" value="InterPro"/>
</dbReference>
<feature type="region of interest" description="Disordered" evidence="11">
    <location>
        <begin position="228"/>
        <end position="252"/>
    </location>
</feature>
<dbReference type="PRINTS" id="PR00773">
    <property type="entry name" value="GRPEPROTEIN"/>
</dbReference>
<evidence type="ECO:0000313" key="13">
    <source>
        <dbReference type="EMBL" id="OUS49331.1"/>
    </source>
</evidence>
<evidence type="ECO:0000256" key="9">
    <source>
        <dbReference type="RuleBase" id="RU004478"/>
    </source>
</evidence>
<evidence type="ECO:0000256" key="3">
    <source>
        <dbReference type="ARBA" id="ARBA00022643"/>
    </source>
</evidence>
<keyword evidence="6" id="KW-0143">Chaperone</keyword>
<dbReference type="GO" id="GO:0051087">
    <property type="term" value="F:protein-folding chaperone binding"/>
    <property type="evidence" value="ECO:0007669"/>
    <property type="project" value="InterPro"/>
</dbReference>
<comment type="similarity">
    <text evidence="1 9">Belongs to the GrpE family.</text>
</comment>
<gene>
    <name evidence="13" type="ORF">BE221DRAFT_66634</name>
</gene>
<dbReference type="Pfam" id="PF01025">
    <property type="entry name" value="GrpE"/>
    <property type="match status" value="1"/>
</dbReference>
<evidence type="ECO:0000256" key="1">
    <source>
        <dbReference type="ARBA" id="ARBA00009054"/>
    </source>
</evidence>
<dbReference type="GO" id="GO:0051082">
    <property type="term" value="F:unfolded protein binding"/>
    <property type="evidence" value="ECO:0007669"/>
    <property type="project" value="TreeGrafter"/>
</dbReference>
<dbReference type="HAMAP" id="MF_01151">
    <property type="entry name" value="GrpE"/>
    <property type="match status" value="1"/>
</dbReference>
<dbReference type="SUPFAM" id="SSF58014">
    <property type="entry name" value="Coiled-coil domain of nucleotide exchange factor GrpE"/>
    <property type="match status" value="1"/>
</dbReference>
<organism evidence="13">
    <name type="scientific">Ostreococcus tauri</name>
    <name type="common">Marine green alga</name>
    <dbReference type="NCBI Taxonomy" id="70448"/>
    <lineage>
        <taxon>Eukaryota</taxon>
        <taxon>Viridiplantae</taxon>
        <taxon>Chlorophyta</taxon>
        <taxon>Mamiellophyceae</taxon>
        <taxon>Mamiellales</taxon>
        <taxon>Bathycoccaceae</taxon>
        <taxon>Ostreococcus</taxon>
    </lineage>
</organism>
<dbReference type="PANTHER" id="PTHR21237:SF23">
    <property type="entry name" value="GRPE PROTEIN HOMOLOG, MITOCHONDRIAL"/>
    <property type="match status" value="1"/>
</dbReference>
<sequence>MSGSASRALSQALVDRIKSHVGERVVIKTRDVGATQPPSFVNEQWIGASFTPEENRTDAQRETLRESDGLIEELRSSDVVVVGAAMYNFGVPAALKAYFDQVARAGVTFKYNDQGVPEGLLKGKKAFIVVTSGGVPMNASGMDFMTPHVVTFLGLLGITDVSVIDASSQMKRDDANDVAKAAIDAIDLEAVLATFARSRIARTRTNGRQREPRWMTANWTRAHAYATEDGKSGEEGADVASEEGEEIEGEENDEIAKLRGELEEKDAAVADLKDRILRTMAEMENLRERTRRQAEDAKKFAVQGFCKDLLDVADNLDRAISTVPEEEIETDVEKIKAKLKSFREGVVLTEKQLSSTFNKHGVAKFNPEGEEFDANLHMALFNVPIPEGSDAKAGTVAAVTKTGYTLHERVIRAAEVGVYQ</sequence>
<evidence type="ECO:0000259" key="12">
    <source>
        <dbReference type="Pfam" id="PF02525"/>
    </source>
</evidence>
<dbReference type="InterPro" id="IPR003680">
    <property type="entry name" value="Flavodoxin_fold"/>
</dbReference>
<keyword evidence="3" id="KW-0288">FMN</keyword>
<dbReference type="Gene3D" id="2.30.22.10">
    <property type="entry name" value="Head domain of nucleotide exchange factor GrpE"/>
    <property type="match status" value="1"/>
</dbReference>
<dbReference type="EC" id="1.7.1.17" evidence="7"/>
<keyword evidence="10" id="KW-0175">Coiled coil</keyword>
<dbReference type="EMBL" id="KZ155771">
    <property type="protein sequence ID" value="OUS49331.1"/>
    <property type="molecule type" value="Genomic_DNA"/>
</dbReference>
<dbReference type="PANTHER" id="PTHR21237">
    <property type="entry name" value="GRPE PROTEIN"/>
    <property type="match status" value="1"/>
</dbReference>
<evidence type="ECO:0000256" key="11">
    <source>
        <dbReference type="SAM" id="MobiDB-lite"/>
    </source>
</evidence>
<feature type="compositionally biased region" description="Acidic residues" evidence="11">
    <location>
        <begin position="235"/>
        <end position="252"/>
    </location>
</feature>
<accession>A0A1Y5IIE2</accession>
<dbReference type="CDD" id="cd00446">
    <property type="entry name" value="GrpE"/>
    <property type="match status" value="1"/>
</dbReference>
<keyword evidence="5" id="KW-0520">NAD</keyword>
<dbReference type="GO" id="GO:0010181">
    <property type="term" value="F:FMN binding"/>
    <property type="evidence" value="ECO:0007669"/>
    <property type="project" value="InterPro"/>
</dbReference>
<dbReference type="SUPFAM" id="SSF51064">
    <property type="entry name" value="Head domain of nucleotide exchange factor GrpE"/>
    <property type="match status" value="1"/>
</dbReference>
<dbReference type="InterPro" id="IPR000740">
    <property type="entry name" value="GrpE"/>
</dbReference>
<proteinExistence type="inferred from homology"/>
<reference evidence="13" key="1">
    <citation type="submission" date="2017-04" db="EMBL/GenBank/DDBJ databases">
        <title>Population genomics of picophytoplankton unveils novel chromosome hypervariability.</title>
        <authorList>
            <consortium name="DOE Joint Genome Institute"/>
            <person name="Blanc-Mathieu R."/>
            <person name="Krasovec M."/>
            <person name="Hebrard M."/>
            <person name="Yau S."/>
            <person name="Desgranges E."/>
            <person name="Martin J."/>
            <person name="Schackwitz W."/>
            <person name="Kuo A."/>
            <person name="Salin G."/>
            <person name="Donnadieu C."/>
            <person name="Desdevises Y."/>
            <person name="Sanchez-Ferandin S."/>
            <person name="Moreau H."/>
            <person name="Rivals E."/>
            <person name="Grigoriev I.V."/>
            <person name="Grimsley N."/>
            <person name="Eyre-Walker A."/>
            <person name="Piganeau G."/>
        </authorList>
    </citation>
    <scope>NUCLEOTIDE SEQUENCE [LARGE SCALE GENOMIC DNA]</scope>
    <source>
        <strain evidence="13">RCC 1115</strain>
    </source>
</reference>
<protein>
    <recommendedName>
        <fullName evidence="7">FMN-dependent NADH-azoreductase</fullName>
        <ecNumber evidence="7">1.7.1.17</ecNumber>
    </recommendedName>
</protein>
<dbReference type="GO" id="GO:0042803">
    <property type="term" value="F:protein homodimerization activity"/>
    <property type="evidence" value="ECO:0007669"/>
    <property type="project" value="InterPro"/>
</dbReference>
<dbReference type="InterPro" id="IPR029039">
    <property type="entry name" value="Flavoprotein-like_sf"/>
</dbReference>
<evidence type="ECO:0000256" key="10">
    <source>
        <dbReference type="SAM" id="Coils"/>
    </source>
</evidence>
<dbReference type="Gene3D" id="3.90.20.20">
    <property type="match status" value="1"/>
</dbReference>
<keyword evidence="2" id="KW-0285">Flavoprotein</keyword>